<feature type="domain" description="Major facilitator superfamily (MFS) profile" evidence="6">
    <location>
        <begin position="24"/>
        <end position="425"/>
    </location>
</feature>
<dbReference type="PANTHER" id="PTHR11360:SF284">
    <property type="entry name" value="EG:103B4.3 PROTEIN-RELATED"/>
    <property type="match status" value="1"/>
</dbReference>
<evidence type="ECO:0000313" key="7">
    <source>
        <dbReference type="EMBL" id="MBB6000929.1"/>
    </source>
</evidence>
<feature type="transmembrane region" description="Helical" evidence="5">
    <location>
        <begin position="370"/>
        <end position="392"/>
    </location>
</feature>
<feature type="transmembrane region" description="Helical" evidence="5">
    <location>
        <begin position="243"/>
        <end position="266"/>
    </location>
</feature>
<dbReference type="InterPro" id="IPR036259">
    <property type="entry name" value="MFS_trans_sf"/>
</dbReference>
<organism evidence="7 8">
    <name type="scientific">Streptomonospora salina</name>
    <dbReference type="NCBI Taxonomy" id="104205"/>
    <lineage>
        <taxon>Bacteria</taxon>
        <taxon>Bacillati</taxon>
        <taxon>Actinomycetota</taxon>
        <taxon>Actinomycetes</taxon>
        <taxon>Streptosporangiales</taxon>
        <taxon>Nocardiopsidaceae</taxon>
        <taxon>Streptomonospora</taxon>
    </lineage>
</organism>
<evidence type="ECO:0000256" key="2">
    <source>
        <dbReference type="ARBA" id="ARBA00022692"/>
    </source>
</evidence>
<dbReference type="PROSITE" id="PS50850">
    <property type="entry name" value="MFS"/>
    <property type="match status" value="1"/>
</dbReference>
<keyword evidence="4 5" id="KW-0472">Membrane</keyword>
<evidence type="ECO:0000256" key="5">
    <source>
        <dbReference type="SAM" id="Phobius"/>
    </source>
</evidence>
<dbReference type="Gene3D" id="1.20.1250.20">
    <property type="entry name" value="MFS general substrate transporter like domains"/>
    <property type="match status" value="2"/>
</dbReference>
<feature type="transmembrane region" description="Helical" evidence="5">
    <location>
        <begin position="278"/>
        <end position="300"/>
    </location>
</feature>
<evidence type="ECO:0000256" key="1">
    <source>
        <dbReference type="ARBA" id="ARBA00004651"/>
    </source>
</evidence>
<feature type="transmembrane region" description="Helical" evidence="5">
    <location>
        <begin position="398"/>
        <end position="420"/>
    </location>
</feature>
<feature type="transmembrane region" description="Helical" evidence="5">
    <location>
        <begin position="312"/>
        <end position="330"/>
    </location>
</feature>
<dbReference type="AlphaFoldDB" id="A0A841EHS6"/>
<evidence type="ECO:0000256" key="4">
    <source>
        <dbReference type="ARBA" id="ARBA00023136"/>
    </source>
</evidence>
<dbReference type="RefSeq" id="WP_184639847.1">
    <property type="nucleotide sequence ID" value="NZ_BAABKT010000017.1"/>
</dbReference>
<feature type="transmembrane region" description="Helical" evidence="5">
    <location>
        <begin position="175"/>
        <end position="199"/>
    </location>
</feature>
<comment type="subcellular location">
    <subcellularLocation>
        <location evidence="1">Cell membrane</location>
        <topology evidence="1">Multi-pass membrane protein</topology>
    </subcellularLocation>
</comment>
<dbReference type="GO" id="GO:0005886">
    <property type="term" value="C:plasma membrane"/>
    <property type="evidence" value="ECO:0007669"/>
    <property type="project" value="UniProtKB-SubCell"/>
</dbReference>
<feature type="transmembrane region" description="Helical" evidence="5">
    <location>
        <begin position="148"/>
        <end position="169"/>
    </location>
</feature>
<dbReference type="SUPFAM" id="SSF103473">
    <property type="entry name" value="MFS general substrate transporter"/>
    <property type="match status" value="1"/>
</dbReference>
<protein>
    <submittedName>
        <fullName evidence="7">Sugar phosphate permease</fullName>
    </submittedName>
</protein>
<name>A0A841EHS6_9ACTN</name>
<dbReference type="InterPro" id="IPR020846">
    <property type="entry name" value="MFS_dom"/>
</dbReference>
<dbReference type="CDD" id="cd17355">
    <property type="entry name" value="MFS_YcxA_like"/>
    <property type="match status" value="1"/>
</dbReference>
<dbReference type="EMBL" id="JACHLY010000002">
    <property type="protein sequence ID" value="MBB6000929.1"/>
    <property type="molecule type" value="Genomic_DNA"/>
</dbReference>
<feature type="transmembrane region" description="Helical" evidence="5">
    <location>
        <begin position="60"/>
        <end position="81"/>
    </location>
</feature>
<comment type="caution">
    <text evidence="7">The sequence shown here is derived from an EMBL/GenBank/DDBJ whole genome shotgun (WGS) entry which is preliminary data.</text>
</comment>
<reference evidence="7 8" key="1">
    <citation type="submission" date="2020-08" db="EMBL/GenBank/DDBJ databases">
        <title>Sequencing the genomes of 1000 actinobacteria strains.</title>
        <authorList>
            <person name="Klenk H.-P."/>
        </authorList>
    </citation>
    <scope>NUCLEOTIDE SEQUENCE [LARGE SCALE GENOMIC DNA]</scope>
    <source>
        <strain evidence="7 8">DSM 44593</strain>
    </source>
</reference>
<keyword evidence="8" id="KW-1185">Reference proteome</keyword>
<dbReference type="PANTHER" id="PTHR11360">
    <property type="entry name" value="MONOCARBOXYLATE TRANSPORTER"/>
    <property type="match status" value="1"/>
</dbReference>
<evidence type="ECO:0000259" key="6">
    <source>
        <dbReference type="PROSITE" id="PS50850"/>
    </source>
</evidence>
<gene>
    <name evidence="7" type="ORF">HNR25_004758</name>
</gene>
<evidence type="ECO:0000313" key="8">
    <source>
        <dbReference type="Proteomes" id="UP000578077"/>
    </source>
</evidence>
<proteinExistence type="predicted"/>
<feature type="transmembrane region" description="Helical" evidence="5">
    <location>
        <begin position="336"/>
        <end position="358"/>
    </location>
</feature>
<dbReference type="Pfam" id="PF07690">
    <property type="entry name" value="MFS_1"/>
    <property type="match status" value="1"/>
</dbReference>
<keyword evidence="3 5" id="KW-1133">Transmembrane helix</keyword>
<accession>A0A841EHS6</accession>
<feature type="transmembrane region" description="Helical" evidence="5">
    <location>
        <begin position="90"/>
        <end position="110"/>
    </location>
</feature>
<feature type="transmembrane region" description="Helical" evidence="5">
    <location>
        <begin position="21"/>
        <end position="40"/>
    </location>
</feature>
<dbReference type="InterPro" id="IPR050327">
    <property type="entry name" value="Proton-linked_MCT"/>
</dbReference>
<evidence type="ECO:0000256" key="3">
    <source>
        <dbReference type="ARBA" id="ARBA00022989"/>
    </source>
</evidence>
<sequence length="435" mass="45304">MTQTRQPHATENRGVPKVHRAWWVALVTGLVILVSGWSTGMPDVLTNPLRDEFGWSRGTIGFAFAVNIMLYGLTAPFAAALMDRFGIPRVVAGALMIMAAGAALTALMTASWQLVLGWGLLVGMGTGSLALTFAATVTNRWFIARRGIVSGVLTSASMFGGMALLPPLAWLVTSFGWRVAVAAVGLSALALVPLVCLILRDHPGNLGMKAYGAAAFTPAPPRVSGAGRHALLLLGEAVKTRPFLLLIATFGVCGASTNGIMMTHFLPAAHDHGMPITVAATLLAGMGVFNVIGAAGSGWLTDRMSAPRLLAAYYFLRGVSLLLLPLFMASTVQAPMIVFVIVYGLLDLATVPPTIALCREFYGNANGSVIFGWVSAAHALGAAAAAFLGGVARELLGAYTVVWFGAGMLCVVGALVALAIRRTQSTSATAVPEAE</sequence>
<dbReference type="InterPro" id="IPR011701">
    <property type="entry name" value="MFS"/>
</dbReference>
<feature type="transmembrane region" description="Helical" evidence="5">
    <location>
        <begin position="116"/>
        <end position="136"/>
    </location>
</feature>
<dbReference type="Proteomes" id="UP000578077">
    <property type="component" value="Unassembled WGS sequence"/>
</dbReference>
<keyword evidence="2 5" id="KW-0812">Transmembrane</keyword>
<dbReference type="GO" id="GO:0022857">
    <property type="term" value="F:transmembrane transporter activity"/>
    <property type="evidence" value="ECO:0007669"/>
    <property type="project" value="InterPro"/>
</dbReference>